<feature type="transmembrane region" description="Helical" evidence="1">
    <location>
        <begin position="44"/>
        <end position="63"/>
    </location>
</feature>
<dbReference type="Proteomes" id="UP000011867">
    <property type="component" value="Chromosome"/>
</dbReference>
<dbReference type="EMBL" id="HF582854">
    <property type="protein sequence ID" value="CCQ36001.1"/>
    <property type="molecule type" value="Genomic_DNA"/>
</dbReference>
<keyword evidence="1" id="KW-0812">Transmembrane</keyword>
<dbReference type="AlphaFoldDB" id="M1XKJ3"/>
<accession>M1XKJ3</accession>
<dbReference type="STRING" id="268739.Nmlp_1814"/>
<evidence type="ECO:0000256" key="1">
    <source>
        <dbReference type="SAM" id="Phobius"/>
    </source>
</evidence>
<name>M1XKJ3_NATM8</name>
<dbReference type="HOGENOM" id="CLU_2565833_0_0_2"/>
<keyword evidence="1" id="KW-0472">Membrane</keyword>
<dbReference type="eggNOG" id="arCOG09048">
    <property type="taxonomic scope" value="Archaea"/>
</dbReference>
<dbReference type="GeneID" id="14650916"/>
<dbReference type="OrthoDB" id="242711at2157"/>
<organism evidence="2 3">
    <name type="scientific">Natronomonas moolapensis (strain DSM 18674 / CECT 7526 / JCM 14361 / 8.8.11)</name>
    <dbReference type="NCBI Taxonomy" id="268739"/>
    <lineage>
        <taxon>Archaea</taxon>
        <taxon>Methanobacteriati</taxon>
        <taxon>Methanobacteriota</taxon>
        <taxon>Stenosarchaea group</taxon>
        <taxon>Halobacteria</taxon>
        <taxon>Halobacteriales</taxon>
        <taxon>Natronomonadaceae</taxon>
        <taxon>Natronomonas</taxon>
    </lineage>
</organism>
<proteinExistence type="predicted"/>
<dbReference type="KEGG" id="nmo:Nmlp_1814"/>
<evidence type="ECO:0000313" key="3">
    <source>
        <dbReference type="Proteomes" id="UP000011867"/>
    </source>
</evidence>
<protein>
    <submittedName>
        <fullName evidence="2">Uncharacterized protein</fullName>
    </submittedName>
</protein>
<gene>
    <name evidence="2" type="ordered locus">Nmlp_1814</name>
</gene>
<sequence length="81" mass="8511">MAEFTFLELHFEDSDLTANAPYSRDEKEIEAGALPAEDSASKRGTLLAAIVGSCFLIAVAYFVRTRILGGDGGNPNGSASS</sequence>
<keyword evidence="1" id="KW-1133">Transmembrane helix</keyword>
<keyword evidence="3" id="KW-1185">Reference proteome</keyword>
<reference evidence="2 3" key="1">
    <citation type="journal article" date="2013" name="Genome Announc.">
        <title>Genome of the haloarchaeon Natronomonas moolapensis, a neutrophilic member of a previously haloalkaliphilic genus.</title>
        <authorList>
            <person name="Dyall-Smith M.L."/>
            <person name="Pfeiffer F."/>
            <person name="Oberwinkler T."/>
            <person name="Klee K."/>
            <person name="Rampp M."/>
            <person name="Palm P."/>
            <person name="Gross K."/>
            <person name="Schuster S.C."/>
            <person name="Oesterhelt D."/>
        </authorList>
    </citation>
    <scope>NUCLEOTIDE SEQUENCE [LARGE SCALE GENOMIC DNA]</scope>
    <source>
        <strain evidence="3">DSM 18674 / JCM 14361 / 8.8.11</strain>
    </source>
</reference>
<evidence type="ECO:0000313" key="2">
    <source>
        <dbReference type="EMBL" id="CCQ36001.1"/>
    </source>
</evidence>
<dbReference type="RefSeq" id="WP_015408828.1">
    <property type="nucleotide sequence ID" value="NC_020388.1"/>
</dbReference>